<keyword evidence="2" id="KW-1185">Reference proteome</keyword>
<dbReference type="AlphaFoldDB" id="A0A0C3NAD5"/>
<dbReference type="EMBL" id="KN840789">
    <property type="protein sequence ID" value="KIP01449.1"/>
    <property type="molecule type" value="Genomic_DNA"/>
</dbReference>
<dbReference type="HOGENOM" id="CLU_2159330_0_0_1"/>
<evidence type="ECO:0000313" key="2">
    <source>
        <dbReference type="Proteomes" id="UP000053257"/>
    </source>
</evidence>
<name>A0A0C3NAD5_PHLG1</name>
<evidence type="ECO:0000313" key="1">
    <source>
        <dbReference type="EMBL" id="KIP01449.1"/>
    </source>
</evidence>
<reference evidence="1 2" key="1">
    <citation type="journal article" date="2014" name="PLoS Genet.">
        <title>Analysis of the Phlebiopsis gigantea genome, transcriptome and secretome provides insight into its pioneer colonization strategies of wood.</title>
        <authorList>
            <person name="Hori C."/>
            <person name="Ishida T."/>
            <person name="Igarashi K."/>
            <person name="Samejima M."/>
            <person name="Suzuki H."/>
            <person name="Master E."/>
            <person name="Ferreira P."/>
            <person name="Ruiz-Duenas F.J."/>
            <person name="Held B."/>
            <person name="Canessa P."/>
            <person name="Larrondo L.F."/>
            <person name="Schmoll M."/>
            <person name="Druzhinina I.S."/>
            <person name="Kubicek C.P."/>
            <person name="Gaskell J.A."/>
            <person name="Kersten P."/>
            <person name="St John F."/>
            <person name="Glasner J."/>
            <person name="Sabat G."/>
            <person name="Splinter BonDurant S."/>
            <person name="Syed K."/>
            <person name="Yadav J."/>
            <person name="Mgbeahuruike A.C."/>
            <person name="Kovalchuk A."/>
            <person name="Asiegbu F.O."/>
            <person name="Lackner G."/>
            <person name="Hoffmeister D."/>
            <person name="Rencoret J."/>
            <person name="Gutierrez A."/>
            <person name="Sun H."/>
            <person name="Lindquist E."/>
            <person name="Barry K."/>
            <person name="Riley R."/>
            <person name="Grigoriev I.V."/>
            <person name="Henrissat B."/>
            <person name="Kues U."/>
            <person name="Berka R.M."/>
            <person name="Martinez A.T."/>
            <person name="Covert S.F."/>
            <person name="Blanchette R.A."/>
            <person name="Cullen D."/>
        </authorList>
    </citation>
    <scope>NUCLEOTIDE SEQUENCE [LARGE SCALE GENOMIC DNA]</scope>
    <source>
        <strain evidence="1 2">11061_1 CR5-6</strain>
    </source>
</reference>
<accession>A0A0C3NAD5</accession>
<dbReference type="Proteomes" id="UP000053257">
    <property type="component" value="Unassembled WGS sequence"/>
</dbReference>
<protein>
    <submittedName>
        <fullName evidence="1">Uncharacterized protein</fullName>
    </submittedName>
</protein>
<organism evidence="1 2">
    <name type="scientific">Phlebiopsis gigantea (strain 11061_1 CR5-6)</name>
    <name type="common">White-rot fungus</name>
    <name type="synonym">Peniophora gigantea</name>
    <dbReference type="NCBI Taxonomy" id="745531"/>
    <lineage>
        <taxon>Eukaryota</taxon>
        <taxon>Fungi</taxon>
        <taxon>Dikarya</taxon>
        <taxon>Basidiomycota</taxon>
        <taxon>Agaricomycotina</taxon>
        <taxon>Agaricomycetes</taxon>
        <taxon>Polyporales</taxon>
        <taxon>Phanerochaetaceae</taxon>
        <taxon>Phlebiopsis</taxon>
    </lineage>
</organism>
<proteinExistence type="predicted"/>
<gene>
    <name evidence="1" type="ORF">PHLGIDRAFT_356056</name>
</gene>
<sequence length="111" mass="12003">MHIAATIPQQFRAARRAQQTCARGRPRRSMGGRLLCGETMERRPASEVAKTEGRASGERCSECAWGGTDTRGHAQTSDDGCARWAGAARRAGFAFTGAPCACRPRYARSET</sequence>